<evidence type="ECO:0000313" key="6">
    <source>
        <dbReference type="Proteomes" id="UP000030826"/>
    </source>
</evidence>
<accession>A0A0B1Q3V1</accession>
<dbReference type="Gene3D" id="1.10.10.60">
    <property type="entry name" value="Homeodomain-like"/>
    <property type="match status" value="1"/>
</dbReference>
<proteinExistence type="predicted"/>
<dbReference type="STRING" id="370622.LA66_16345"/>
<dbReference type="InterPro" id="IPR009057">
    <property type="entry name" value="Homeodomain-like_sf"/>
</dbReference>
<protein>
    <recommendedName>
        <fullName evidence="4">HTH araC/xylS-type domain-containing protein</fullName>
    </recommendedName>
</protein>
<evidence type="ECO:0000256" key="3">
    <source>
        <dbReference type="ARBA" id="ARBA00023163"/>
    </source>
</evidence>
<evidence type="ECO:0000256" key="1">
    <source>
        <dbReference type="ARBA" id="ARBA00023015"/>
    </source>
</evidence>
<reference evidence="5 6" key="1">
    <citation type="submission" date="2014-09" db="EMBL/GenBank/DDBJ databases">
        <title>Isolation and characterization of Aurantimonas altamirensis ON-56566 from clinical sample following a dog bite.</title>
        <authorList>
            <person name="Eshaghi A."/>
            <person name="Li A."/>
            <person name="Shahinas D."/>
            <person name="Bahn P."/>
            <person name="Kus J.V."/>
            <person name="Patel S.N."/>
        </authorList>
    </citation>
    <scope>NUCLEOTIDE SEQUENCE [LARGE SCALE GENOMIC DNA]</scope>
    <source>
        <strain evidence="5 6">ON-56566</strain>
    </source>
</reference>
<dbReference type="GO" id="GO:0043565">
    <property type="term" value="F:sequence-specific DNA binding"/>
    <property type="evidence" value="ECO:0007669"/>
    <property type="project" value="InterPro"/>
</dbReference>
<evidence type="ECO:0000259" key="4">
    <source>
        <dbReference type="PROSITE" id="PS01124"/>
    </source>
</evidence>
<keyword evidence="2" id="KW-0238">DNA-binding</keyword>
<organism evidence="5 6">
    <name type="scientific">Aureimonas altamirensis</name>
    <dbReference type="NCBI Taxonomy" id="370622"/>
    <lineage>
        <taxon>Bacteria</taxon>
        <taxon>Pseudomonadati</taxon>
        <taxon>Pseudomonadota</taxon>
        <taxon>Alphaproteobacteria</taxon>
        <taxon>Hyphomicrobiales</taxon>
        <taxon>Aurantimonadaceae</taxon>
        <taxon>Aureimonas</taxon>
    </lineage>
</organism>
<dbReference type="Pfam" id="PF12833">
    <property type="entry name" value="HTH_18"/>
    <property type="match status" value="1"/>
</dbReference>
<gene>
    <name evidence="5" type="ORF">LA66_16345</name>
</gene>
<evidence type="ECO:0000256" key="2">
    <source>
        <dbReference type="ARBA" id="ARBA00023125"/>
    </source>
</evidence>
<dbReference type="InterPro" id="IPR011051">
    <property type="entry name" value="RmlC_Cupin_sf"/>
</dbReference>
<dbReference type="OrthoDB" id="9809338at2"/>
<evidence type="ECO:0000313" key="5">
    <source>
        <dbReference type="EMBL" id="KHJ53520.1"/>
    </source>
</evidence>
<dbReference type="RefSeq" id="WP_039194987.1">
    <property type="nucleotide sequence ID" value="NZ_JRFJ01000005.1"/>
</dbReference>
<comment type="caution">
    <text evidence="5">The sequence shown here is derived from an EMBL/GenBank/DDBJ whole genome shotgun (WGS) entry which is preliminary data.</text>
</comment>
<dbReference type="SMART" id="SM00342">
    <property type="entry name" value="HTH_ARAC"/>
    <property type="match status" value="1"/>
</dbReference>
<dbReference type="Gene3D" id="2.60.120.10">
    <property type="entry name" value="Jelly Rolls"/>
    <property type="match status" value="1"/>
</dbReference>
<dbReference type="AlphaFoldDB" id="A0A0B1Q3V1"/>
<dbReference type="GO" id="GO:0003700">
    <property type="term" value="F:DNA-binding transcription factor activity"/>
    <property type="evidence" value="ECO:0007669"/>
    <property type="project" value="InterPro"/>
</dbReference>
<keyword evidence="3" id="KW-0804">Transcription</keyword>
<keyword evidence="1" id="KW-0805">Transcription regulation</keyword>
<dbReference type="Proteomes" id="UP000030826">
    <property type="component" value="Unassembled WGS sequence"/>
</dbReference>
<sequence length="249" mass="27121">MLQPAFHIRSYGLCHPPERHTFAQFVLPLRGSFEMEIGGRTNRVSPMRAAFVEEGVSHCQEATGANRSLIVDVDMTLLPACQIDRLRLRPFPAISRMSARLIEYMALATAGTHDAAALGAQPWLALLVDSLADTGPTARDAFDAMLAAVDTRPQDRWTTRSMAQAAGMSVSRLHDRFRTTLDTTPHAFLDAARLRRAGDLLATGTLPLADVALAAGYGDQSALSRAMRRTLDTTPAAYRRAMRENAASS</sequence>
<dbReference type="PROSITE" id="PS01124">
    <property type="entry name" value="HTH_ARAC_FAMILY_2"/>
    <property type="match status" value="1"/>
</dbReference>
<dbReference type="InterPro" id="IPR014710">
    <property type="entry name" value="RmlC-like_jellyroll"/>
</dbReference>
<dbReference type="InterPro" id="IPR018060">
    <property type="entry name" value="HTH_AraC"/>
</dbReference>
<feature type="domain" description="HTH araC/xylS-type" evidence="4">
    <location>
        <begin position="143"/>
        <end position="241"/>
    </location>
</feature>
<name>A0A0B1Q3V1_9HYPH</name>
<dbReference type="SUPFAM" id="SSF51182">
    <property type="entry name" value="RmlC-like cupins"/>
    <property type="match status" value="1"/>
</dbReference>
<dbReference type="PANTHER" id="PTHR46796">
    <property type="entry name" value="HTH-TYPE TRANSCRIPTIONAL ACTIVATOR RHAS-RELATED"/>
    <property type="match status" value="1"/>
</dbReference>
<dbReference type="SUPFAM" id="SSF46689">
    <property type="entry name" value="Homeodomain-like"/>
    <property type="match status" value="2"/>
</dbReference>
<dbReference type="EMBL" id="JRFJ01000005">
    <property type="protein sequence ID" value="KHJ53520.1"/>
    <property type="molecule type" value="Genomic_DNA"/>
</dbReference>
<dbReference type="PANTHER" id="PTHR46796:SF2">
    <property type="entry name" value="TRANSCRIPTIONAL REGULATORY PROTEIN"/>
    <property type="match status" value="1"/>
</dbReference>
<dbReference type="InterPro" id="IPR050204">
    <property type="entry name" value="AraC_XylS_family_regulators"/>
</dbReference>